<proteinExistence type="predicted"/>
<comment type="caution">
    <text evidence="4">The sequence shown here is derived from an EMBL/GenBank/DDBJ whole genome shotgun (WGS) entry which is preliminary data.</text>
</comment>
<dbReference type="SUPFAM" id="SSF55469">
    <property type="entry name" value="FMN-dependent nitroreductase-like"/>
    <property type="match status" value="2"/>
</dbReference>
<protein>
    <submittedName>
        <fullName evidence="4">Tat pathway signal protein</fullName>
    </submittedName>
</protein>
<evidence type="ECO:0000256" key="1">
    <source>
        <dbReference type="ARBA" id="ARBA00022630"/>
    </source>
</evidence>
<sequence>MKRREILIGVGALTAVGGGGTYGTLHRMGSMTDYDAAMATTRAALSARPGMLEFIRMATLAPSGHNTQPWRFRIGKDHIEIVPDLSRITPVVDPDNHHLYVALGCAAENIVLAAGAGGYRGTVGFSAANDSVVTVSLEDGTAGDMALADAIPKRQSTRTEFDGQQVSNADLQALSDAAGIPGVDVVLITDRLRKDKVCELVIEGNTTQMTDPAFMRELKHWLRFNPREALETGDGLFSVLSGNPILPTWAGPGLFDCFVSAQSENEIYASQLRSSSGIAVFVSEASGPEHWIQVGRSCERFALQATALGLKHAFVNQPVEVAALRPALADLVGLGGRRPDILMRFGHAAERPFSARRSPQAVILP</sequence>
<evidence type="ECO:0000256" key="2">
    <source>
        <dbReference type="ARBA" id="ARBA00022643"/>
    </source>
</evidence>
<keyword evidence="5" id="KW-1185">Reference proteome</keyword>
<gene>
    <name evidence="4" type="ORF">M8523_29870</name>
</gene>
<name>A0AA41Z7X3_9HYPH</name>
<dbReference type="Gene3D" id="3.40.109.30">
    <property type="entry name" value="putative nitroreductase (tm1586), domain 2"/>
    <property type="match status" value="1"/>
</dbReference>
<organism evidence="4 5">
    <name type="scientific">Lichenifustis flavocetrariae</name>
    <dbReference type="NCBI Taxonomy" id="2949735"/>
    <lineage>
        <taxon>Bacteria</taxon>
        <taxon>Pseudomonadati</taxon>
        <taxon>Pseudomonadota</taxon>
        <taxon>Alphaproteobacteria</taxon>
        <taxon>Hyphomicrobiales</taxon>
        <taxon>Lichenihabitantaceae</taxon>
        <taxon>Lichenifustis</taxon>
    </lineage>
</organism>
<dbReference type="GO" id="GO:0016491">
    <property type="term" value="F:oxidoreductase activity"/>
    <property type="evidence" value="ECO:0007669"/>
    <property type="project" value="UniProtKB-KW"/>
</dbReference>
<keyword evidence="2" id="KW-0288">FMN</keyword>
<dbReference type="InterPro" id="IPR050627">
    <property type="entry name" value="Nitroreductase/BluB"/>
</dbReference>
<dbReference type="Gene3D" id="3.40.109.10">
    <property type="entry name" value="NADH Oxidase"/>
    <property type="match status" value="1"/>
</dbReference>
<accession>A0AA41Z7X3</accession>
<dbReference type="RefSeq" id="WP_282588518.1">
    <property type="nucleotide sequence ID" value="NZ_JAMOIM010000041.1"/>
</dbReference>
<dbReference type="PANTHER" id="PTHR23026:SF90">
    <property type="entry name" value="IODOTYROSINE DEIODINASE 1"/>
    <property type="match status" value="1"/>
</dbReference>
<dbReference type="PANTHER" id="PTHR23026">
    <property type="entry name" value="NADPH NITROREDUCTASE"/>
    <property type="match status" value="1"/>
</dbReference>
<keyword evidence="1" id="KW-0285">Flavoprotein</keyword>
<keyword evidence="3" id="KW-0560">Oxidoreductase</keyword>
<evidence type="ECO:0000313" key="5">
    <source>
        <dbReference type="Proteomes" id="UP001165667"/>
    </source>
</evidence>
<dbReference type="AlphaFoldDB" id="A0AA41Z7X3"/>
<dbReference type="NCBIfam" id="NF047509">
    <property type="entry name" value="Rv3131_FMN_oxido"/>
    <property type="match status" value="1"/>
</dbReference>
<dbReference type="InterPro" id="IPR000415">
    <property type="entry name" value="Nitroreductase-like"/>
</dbReference>
<dbReference type="EMBL" id="JAMOIM010000041">
    <property type="protein sequence ID" value="MCW6512143.1"/>
    <property type="molecule type" value="Genomic_DNA"/>
</dbReference>
<reference evidence="4" key="1">
    <citation type="submission" date="2022-05" db="EMBL/GenBank/DDBJ databases">
        <authorList>
            <person name="Pankratov T."/>
        </authorList>
    </citation>
    <scope>NUCLEOTIDE SEQUENCE</scope>
    <source>
        <strain evidence="4">BP6-180914</strain>
    </source>
</reference>
<evidence type="ECO:0000313" key="4">
    <source>
        <dbReference type="EMBL" id="MCW6512143.1"/>
    </source>
</evidence>
<evidence type="ECO:0000256" key="3">
    <source>
        <dbReference type="ARBA" id="ARBA00023002"/>
    </source>
</evidence>
<dbReference type="Proteomes" id="UP001165667">
    <property type="component" value="Unassembled WGS sequence"/>
</dbReference>